<gene>
    <name evidence="11 15" type="primary">miaA</name>
    <name evidence="15" type="ORF">HCAN_0438</name>
</gene>
<feature type="region of interest" description="Interaction with substrate tRNA" evidence="11">
    <location>
        <begin position="33"/>
        <end position="36"/>
    </location>
</feature>
<comment type="subunit">
    <text evidence="4 11">Monomer.</text>
</comment>
<comment type="similarity">
    <text evidence="3 11 14">Belongs to the IPP transferase family.</text>
</comment>
<dbReference type="RefSeq" id="WP_006655128.1">
    <property type="nucleotide sequence ID" value="NZ_CM000776.2"/>
</dbReference>
<dbReference type="GO" id="GO:0005524">
    <property type="term" value="F:ATP binding"/>
    <property type="evidence" value="ECO:0007669"/>
    <property type="project" value="UniProtKB-UniRule"/>
</dbReference>
<dbReference type="AlphaFoldDB" id="C5ZYP7"/>
<dbReference type="STRING" id="537970.HCAN_0438"/>
<dbReference type="Gene3D" id="3.40.50.300">
    <property type="entry name" value="P-loop containing nucleotide triphosphate hydrolases"/>
    <property type="match status" value="1"/>
</dbReference>
<accession>C5ZYP7</accession>
<comment type="cofactor">
    <cofactor evidence="1 11">
        <name>Mg(2+)</name>
        <dbReference type="ChEBI" id="CHEBI:18420"/>
    </cofactor>
</comment>
<dbReference type="eggNOG" id="COG0324">
    <property type="taxonomic scope" value="Bacteria"/>
</dbReference>
<evidence type="ECO:0000256" key="9">
    <source>
        <dbReference type="ARBA" id="ARBA00022842"/>
    </source>
</evidence>
<evidence type="ECO:0000313" key="16">
    <source>
        <dbReference type="Proteomes" id="UP000007032"/>
    </source>
</evidence>
<keyword evidence="16" id="KW-1185">Reference proteome</keyword>
<sequence length="298" mass="34503">MKIFAILGGSGSGKTALSLEVAQKKQCAILSLDSLSVYQEIDLISAKPTKKERAGIPHFGIDILSPTQSHNVQIFIQEYQKAKEFCQNNQQNLLIVGGSSFYLKMLLEGLSDFALEEKQRSEILEKINTLGDLEKQYSFLESIDKQWAIRIKPTDYYRIQRALEIYFATSKIPSLYFKENPPIPIIENCEIYEIVWQRDFLRQRIKQRTRQMLENGAIDEVCGLLKKYGKTYQWAKSIGIKEIVEFLEGKFSQETLEELISTHTAQLAKRQRTFNKTQFKEHFCGEVREVLMQIQKNL</sequence>
<evidence type="ECO:0000256" key="10">
    <source>
        <dbReference type="ARBA" id="ARBA00049563"/>
    </source>
</evidence>
<dbReference type="GO" id="GO:0006400">
    <property type="term" value="P:tRNA modification"/>
    <property type="evidence" value="ECO:0007669"/>
    <property type="project" value="TreeGrafter"/>
</dbReference>
<dbReference type="PANTHER" id="PTHR11088:SF60">
    <property type="entry name" value="TRNA DIMETHYLALLYLTRANSFERASE"/>
    <property type="match status" value="1"/>
</dbReference>
<feature type="binding site" evidence="11">
    <location>
        <begin position="10"/>
        <end position="15"/>
    </location>
    <ligand>
        <name>substrate</name>
    </ligand>
</feature>
<dbReference type="Pfam" id="PF01715">
    <property type="entry name" value="IPPT"/>
    <property type="match status" value="1"/>
</dbReference>
<feature type="binding site" evidence="11">
    <location>
        <begin position="8"/>
        <end position="15"/>
    </location>
    <ligand>
        <name>ATP</name>
        <dbReference type="ChEBI" id="CHEBI:30616"/>
    </ligand>
</feature>
<feature type="site" description="Interaction with substrate tRNA" evidence="11">
    <location>
        <position position="99"/>
    </location>
</feature>
<evidence type="ECO:0000256" key="6">
    <source>
        <dbReference type="ARBA" id="ARBA00022694"/>
    </source>
</evidence>
<organism evidence="15 16">
    <name type="scientific">Helicobacter canadensis MIT 98-5491</name>
    <dbReference type="NCBI Taxonomy" id="537970"/>
    <lineage>
        <taxon>Bacteria</taxon>
        <taxon>Pseudomonadati</taxon>
        <taxon>Campylobacterota</taxon>
        <taxon>Epsilonproteobacteria</taxon>
        <taxon>Campylobacterales</taxon>
        <taxon>Helicobacteraceae</taxon>
        <taxon>Helicobacter</taxon>
    </lineage>
</organism>
<evidence type="ECO:0000256" key="7">
    <source>
        <dbReference type="ARBA" id="ARBA00022741"/>
    </source>
</evidence>
<keyword evidence="5 11" id="KW-0808">Transferase</keyword>
<dbReference type="OrthoDB" id="9776390at2"/>
<dbReference type="InterPro" id="IPR027417">
    <property type="entry name" value="P-loop_NTPase"/>
</dbReference>
<comment type="function">
    <text evidence="2 11 13">Catalyzes the transfer of a dimethylallyl group onto the adenine at position 37 in tRNAs that read codons beginning with uridine, leading to the formation of N6-(dimethylallyl)adenosine (i(6)A).</text>
</comment>
<evidence type="ECO:0000256" key="2">
    <source>
        <dbReference type="ARBA" id="ARBA00003213"/>
    </source>
</evidence>
<proteinExistence type="inferred from homology"/>
<keyword evidence="9 11" id="KW-0460">Magnesium</keyword>
<feature type="site" description="Interaction with substrate tRNA" evidence="11">
    <location>
        <position position="120"/>
    </location>
</feature>
<comment type="catalytic activity">
    <reaction evidence="10 11 12">
        <text>adenosine(37) in tRNA + dimethylallyl diphosphate = N(6)-dimethylallyladenosine(37) in tRNA + diphosphate</text>
        <dbReference type="Rhea" id="RHEA:26482"/>
        <dbReference type="Rhea" id="RHEA-COMP:10162"/>
        <dbReference type="Rhea" id="RHEA-COMP:10375"/>
        <dbReference type="ChEBI" id="CHEBI:33019"/>
        <dbReference type="ChEBI" id="CHEBI:57623"/>
        <dbReference type="ChEBI" id="CHEBI:74411"/>
        <dbReference type="ChEBI" id="CHEBI:74415"/>
        <dbReference type="EC" id="2.5.1.75"/>
    </reaction>
</comment>
<dbReference type="EC" id="2.5.1.75" evidence="11"/>
<evidence type="ECO:0000256" key="12">
    <source>
        <dbReference type="RuleBase" id="RU003783"/>
    </source>
</evidence>
<evidence type="ECO:0000256" key="1">
    <source>
        <dbReference type="ARBA" id="ARBA00001946"/>
    </source>
</evidence>
<dbReference type="HAMAP" id="MF_00185">
    <property type="entry name" value="IPP_trans"/>
    <property type="match status" value="1"/>
</dbReference>
<dbReference type="InterPro" id="IPR018022">
    <property type="entry name" value="IPT"/>
</dbReference>
<evidence type="ECO:0000256" key="14">
    <source>
        <dbReference type="RuleBase" id="RU003785"/>
    </source>
</evidence>
<dbReference type="InterPro" id="IPR039657">
    <property type="entry name" value="Dimethylallyltransferase"/>
</dbReference>
<evidence type="ECO:0000256" key="3">
    <source>
        <dbReference type="ARBA" id="ARBA00005842"/>
    </source>
</evidence>
<dbReference type="SUPFAM" id="SSF52540">
    <property type="entry name" value="P-loop containing nucleoside triphosphate hydrolases"/>
    <property type="match status" value="2"/>
</dbReference>
<evidence type="ECO:0000256" key="4">
    <source>
        <dbReference type="ARBA" id="ARBA00011245"/>
    </source>
</evidence>
<evidence type="ECO:0000256" key="8">
    <source>
        <dbReference type="ARBA" id="ARBA00022840"/>
    </source>
</evidence>
<dbReference type="PANTHER" id="PTHR11088">
    <property type="entry name" value="TRNA DIMETHYLALLYLTRANSFERASE"/>
    <property type="match status" value="1"/>
</dbReference>
<dbReference type="HOGENOM" id="CLU_032616_0_1_7"/>
<keyword evidence="6 11" id="KW-0819">tRNA processing</keyword>
<evidence type="ECO:0000256" key="5">
    <source>
        <dbReference type="ARBA" id="ARBA00022679"/>
    </source>
</evidence>
<protein>
    <recommendedName>
        <fullName evidence="11">tRNA dimethylallyltransferase</fullName>
        <ecNumber evidence="11">2.5.1.75</ecNumber>
    </recommendedName>
    <alternativeName>
        <fullName evidence="11">Dimethylallyl diphosphate:tRNA dimethylallyltransferase</fullName>
        <shortName evidence="11">DMAPP:tRNA dimethylallyltransferase</shortName>
        <shortName evidence="11">DMATase</shortName>
    </alternativeName>
    <alternativeName>
        <fullName evidence="11">Isopentenyl-diphosphate:tRNA isopentenyltransferase</fullName>
        <shortName evidence="11">IPP transferase</shortName>
        <shortName evidence="11">IPPT</shortName>
        <shortName evidence="11">IPTase</shortName>
    </alternativeName>
</protein>
<name>C5ZYP7_9HELI</name>
<comment type="caution">
    <text evidence="11">Lacks conserved residue(s) required for the propagation of feature annotation.</text>
</comment>
<dbReference type="GO" id="GO:0052381">
    <property type="term" value="F:tRNA dimethylallyltransferase activity"/>
    <property type="evidence" value="ECO:0007669"/>
    <property type="project" value="UniProtKB-UniRule"/>
</dbReference>
<dbReference type="NCBIfam" id="TIGR00174">
    <property type="entry name" value="miaA"/>
    <property type="match status" value="1"/>
</dbReference>
<keyword evidence="7 11" id="KW-0547">Nucleotide-binding</keyword>
<keyword evidence="8 11" id="KW-0067">ATP-binding</keyword>
<dbReference type="Proteomes" id="UP000007032">
    <property type="component" value="Chromosome"/>
</dbReference>
<dbReference type="Gene3D" id="1.10.20.140">
    <property type="match status" value="1"/>
</dbReference>
<reference evidence="15 16" key="1">
    <citation type="journal article" date="2009" name="J. Bacteriol.">
        <title>Genome sequence of the emerging pathogen Helicobacter canadensis.</title>
        <authorList>
            <person name="Loman N.J."/>
            <person name="Snyder L.A."/>
            <person name="Linton J.D."/>
            <person name="Langdon R."/>
            <person name="Lawson A.J."/>
            <person name="Weinstock G.M."/>
            <person name="Wren B.W."/>
            <person name="Pallen M.J."/>
        </authorList>
    </citation>
    <scope>NUCLEOTIDE SEQUENCE [LARGE SCALE GENOMIC DNA]</scope>
    <source>
        <strain evidence="15 16">MIT 98-5491</strain>
    </source>
</reference>
<evidence type="ECO:0000256" key="11">
    <source>
        <dbReference type="HAMAP-Rule" id="MF_00185"/>
    </source>
</evidence>
<dbReference type="EMBL" id="CM000776">
    <property type="protein sequence ID" value="EES89155.1"/>
    <property type="molecule type" value="Genomic_DNA"/>
</dbReference>
<evidence type="ECO:0000256" key="13">
    <source>
        <dbReference type="RuleBase" id="RU003784"/>
    </source>
</evidence>
<evidence type="ECO:0000313" key="15">
    <source>
        <dbReference type="EMBL" id="EES89155.1"/>
    </source>
</evidence>